<organism evidence="1 2">
    <name type="scientific">Xanthomonas codiaei</name>
    <dbReference type="NCBI Taxonomy" id="56463"/>
    <lineage>
        <taxon>Bacteria</taxon>
        <taxon>Pseudomonadati</taxon>
        <taxon>Pseudomonadota</taxon>
        <taxon>Gammaproteobacteria</taxon>
        <taxon>Lysobacterales</taxon>
        <taxon>Lysobacteraceae</taxon>
        <taxon>Xanthomonas</taxon>
    </lineage>
</organism>
<evidence type="ECO:0000313" key="1">
    <source>
        <dbReference type="EMBL" id="MFO3704400.1"/>
    </source>
</evidence>
<gene>
    <name evidence="1" type="ORF">ACI6Q5_05310</name>
</gene>
<dbReference type="RefSeq" id="WP_208622762.1">
    <property type="nucleotide sequence ID" value="NZ_JBJGBS010000014.1"/>
</dbReference>
<sequence length="242" mass="26938">MEINNRYSSDRIDRAEDGTFYHPDLPSWPNESEDTLLPLLHAQGYVAHIIMGDSTEAFSDEAIEEGGDSYWAAMRSWQPDSPEGDGWLLAAIADSEDGPQAWFVRPMTGDEFHNALACRHPDDVAVDELAAAMKLKLRRVREKGRGGWKDRQQCTGQQLSDMLRANVDKGDPVDVANFCMFLQQRGEPIAAVAQTGVPDLFVEWLEREMPKGTIIGRPAWWAPKIARALRNAERGVLGGCNG</sequence>
<reference evidence="1 2" key="1">
    <citation type="submission" date="2024-11" db="EMBL/GenBank/DDBJ databases">
        <title>Genome sequencing of Xanthomonas codiaei.</title>
        <authorList>
            <person name="Studholme D.J."/>
        </authorList>
    </citation>
    <scope>NUCLEOTIDE SEQUENCE [LARGE SCALE GENOMIC DNA]</scope>
    <source>
        <strain evidence="1 2">NCPPB 4350</strain>
    </source>
</reference>
<dbReference type="EMBL" id="JBJGBS010000014">
    <property type="protein sequence ID" value="MFO3704400.1"/>
    <property type="molecule type" value="Genomic_DNA"/>
</dbReference>
<name>A0ABW9MJT0_9XANT</name>
<accession>A0ABW9MJT0</accession>
<proteinExistence type="predicted"/>
<protein>
    <submittedName>
        <fullName evidence="1">Uncharacterized protein</fullName>
    </submittedName>
</protein>
<keyword evidence="2" id="KW-1185">Reference proteome</keyword>
<dbReference type="Proteomes" id="UP001637990">
    <property type="component" value="Unassembled WGS sequence"/>
</dbReference>
<evidence type="ECO:0000313" key="2">
    <source>
        <dbReference type="Proteomes" id="UP001637990"/>
    </source>
</evidence>
<comment type="caution">
    <text evidence="1">The sequence shown here is derived from an EMBL/GenBank/DDBJ whole genome shotgun (WGS) entry which is preliminary data.</text>
</comment>